<reference evidence="1" key="1">
    <citation type="journal article" date="2015" name="Nature">
        <title>Complex archaea that bridge the gap between prokaryotes and eukaryotes.</title>
        <authorList>
            <person name="Spang A."/>
            <person name="Saw J.H."/>
            <person name="Jorgensen S.L."/>
            <person name="Zaremba-Niedzwiedzka K."/>
            <person name="Martijn J."/>
            <person name="Lind A.E."/>
            <person name="van Eijk R."/>
            <person name="Schleper C."/>
            <person name="Guy L."/>
            <person name="Ettema T.J."/>
        </authorList>
    </citation>
    <scope>NUCLEOTIDE SEQUENCE</scope>
</reference>
<protein>
    <submittedName>
        <fullName evidence="1">Uncharacterized protein</fullName>
    </submittedName>
</protein>
<gene>
    <name evidence="1" type="ORF">LCGC14_1089090</name>
</gene>
<sequence>MINEAKEPVCKTCRGRQLYRLLEPTEDEVDLSDTVPCPACNGSGKAEK</sequence>
<comment type="caution">
    <text evidence="1">The sequence shown here is derived from an EMBL/GenBank/DDBJ whole genome shotgun (WGS) entry which is preliminary data.</text>
</comment>
<accession>A0A0F9MD75</accession>
<organism evidence="1">
    <name type="scientific">marine sediment metagenome</name>
    <dbReference type="NCBI Taxonomy" id="412755"/>
    <lineage>
        <taxon>unclassified sequences</taxon>
        <taxon>metagenomes</taxon>
        <taxon>ecological metagenomes</taxon>
    </lineage>
</organism>
<dbReference type="EMBL" id="LAZR01004824">
    <property type="protein sequence ID" value="KKN05265.1"/>
    <property type="molecule type" value="Genomic_DNA"/>
</dbReference>
<dbReference type="AlphaFoldDB" id="A0A0F9MD75"/>
<proteinExistence type="predicted"/>
<evidence type="ECO:0000313" key="1">
    <source>
        <dbReference type="EMBL" id="KKN05265.1"/>
    </source>
</evidence>
<name>A0A0F9MD75_9ZZZZ</name>